<name>A0A176VJV6_MARPO</name>
<feature type="compositionally biased region" description="Basic and acidic residues" evidence="1">
    <location>
        <begin position="272"/>
        <end position="285"/>
    </location>
</feature>
<feature type="region of interest" description="Disordered" evidence="1">
    <location>
        <begin position="517"/>
        <end position="539"/>
    </location>
</feature>
<accession>A0A176VJV6</accession>
<gene>
    <name evidence="2" type="ORF">AXG93_4012s1350</name>
</gene>
<dbReference type="InterPro" id="IPR012881">
    <property type="entry name" value="DUF1685"/>
</dbReference>
<feature type="compositionally biased region" description="Basic residues" evidence="1">
    <location>
        <begin position="463"/>
        <end position="473"/>
    </location>
</feature>
<dbReference type="EMBL" id="LVLJ01003523">
    <property type="protein sequence ID" value="OAE21204.1"/>
    <property type="molecule type" value="Genomic_DNA"/>
</dbReference>
<feature type="region of interest" description="Disordered" evidence="1">
    <location>
        <begin position="1"/>
        <end position="36"/>
    </location>
</feature>
<sequence>MAQSASSCASSHSRPSFSASSSDSNPASPRTPSICKEGRLDSAVEECCCATSPPLSPFAAPVEKERSSREHDAALSLIERLDDGWFWDNVVSCRWGQAASSLPAIAEGSGSAAAAAARDRLAGDSASAHGIRPPDAAGHSASQRDVLKAPFRSIEMVQPFVTSRSFSGARDARDHQGLPRSRLRPLTRRTGSMDEKQWKDISFSDSEQKHFTRAPQDYSIPLVGDKRIEPSNLGLGQVRRRRNTMLDVVVPSRRFSDGDETADEVSAPLANVREEGESAPEDKSSNKHGLRTRAQIRRRGNITEKIMSGALPRYLAVKLTTRAEMLEKDQGARNASLHLLATCDDWTTVGLSGVLTTTQLWSRASVFPLLLFHHIGFTLAGDRLTVSYCYHLKVPLERLQLLIRSQRFELGKYCDNYGILEGLTNQVPPKLVLPGKLGGIITGRDLRNDQTDSNTKWTPPQRRGGKRGRRKSSKSLTEIEYDEMRGCMDLGFSINKDDLTPRVVNVFPGVKDAYKGGDDPFLNSPRDRANSPKGWHRRPESPLLKWQLPTPNGNKVDMKAQLKFWAHAVASTVAAEC</sequence>
<evidence type="ECO:0000313" key="2">
    <source>
        <dbReference type="EMBL" id="OAE21204.1"/>
    </source>
</evidence>
<comment type="caution">
    <text evidence="2">The sequence shown here is derived from an EMBL/GenBank/DDBJ whole genome shotgun (WGS) entry which is preliminary data.</text>
</comment>
<feature type="region of interest" description="Disordered" evidence="1">
    <location>
        <begin position="165"/>
        <end position="193"/>
    </location>
</feature>
<organism evidence="2 3">
    <name type="scientific">Marchantia polymorpha subsp. ruderalis</name>
    <dbReference type="NCBI Taxonomy" id="1480154"/>
    <lineage>
        <taxon>Eukaryota</taxon>
        <taxon>Viridiplantae</taxon>
        <taxon>Streptophyta</taxon>
        <taxon>Embryophyta</taxon>
        <taxon>Marchantiophyta</taxon>
        <taxon>Marchantiopsida</taxon>
        <taxon>Marchantiidae</taxon>
        <taxon>Marchantiales</taxon>
        <taxon>Marchantiaceae</taxon>
        <taxon>Marchantia</taxon>
    </lineage>
</organism>
<feature type="compositionally biased region" description="Basic residues" evidence="1">
    <location>
        <begin position="286"/>
        <end position="295"/>
    </location>
</feature>
<evidence type="ECO:0000313" key="3">
    <source>
        <dbReference type="Proteomes" id="UP000077202"/>
    </source>
</evidence>
<dbReference type="PANTHER" id="PTHR33785">
    <property type="entry name" value="OS06G0550800 PROTEIN"/>
    <property type="match status" value="1"/>
</dbReference>
<dbReference type="Proteomes" id="UP000077202">
    <property type="component" value="Unassembled WGS sequence"/>
</dbReference>
<evidence type="ECO:0000256" key="1">
    <source>
        <dbReference type="SAM" id="MobiDB-lite"/>
    </source>
</evidence>
<feature type="region of interest" description="Disordered" evidence="1">
    <location>
        <begin position="256"/>
        <end position="295"/>
    </location>
</feature>
<keyword evidence="3" id="KW-1185">Reference proteome</keyword>
<feature type="region of interest" description="Disordered" evidence="1">
    <location>
        <begin position="444"/>
        <end position="475"/>
    </location>
</feature>
<reference evidence="2" key="1">
    <citation type="submission" date="2016-03" db="EMBL/GenBank/DDBJ databases">
        <title>Mechanisms controlling the formation of the plant cell surface in tip-growing cells are functionally conserved among land plants.</title>
        <authorList>
            <person name="Honkanen S."/>
            <person name="Jones V.A."/>
            <person name="Morieri G."/>
            <person name="Champion C."/>
            <person name="Hetherington A.J."/>
            <person name="Kelly S."/>
            <person name="Saint-Marcoux D."/>
            <person name="Proust H."/>
            <person name="Prescott H."/>
            <person name="Dolan L."/>
        </authorList>
    </citation>
    <scope>NUCLEOTIDE SEQUENCE [LARGE SCALE GENOMIC DNA]</scope>
    <source>
        <tissue evidence="2">Whole gametophyte</tissue>
    </source>
</reference>
<protein>
    <submittedName>
        <fullName evidence="2">Uncharacterized protein</fullName>
    </submittedName>
</protein>
<feature type="region of interest" description="Disordered" evidence="1">
    <location>
        <begin position="124"/>
        <end position="143"/>
    </location>
</feature>
<feature type="compositionally biased region" description="Low complexity" evidence="1">
    <location>
        <begin position="1"/>
        <end position="28"/>
    </location>
</feature>
<dbReference type="PANTHER" id="PTHR33785:SF2">
    <property type="entry name" value="DUF1685 DOMAIN-CONTAINING PROTEIN"/>
    <property type="match status" value="1"/>
</dbReference>
<proteinExistence type="predicted"/>
<dbReference type="Pfam" id="PF07939">
    <property type="entry name" value="DUF1685"/>
    <property type="match status" value="1"/>
</dbReference>
<dbReference type="AlphaFoldDB" id="A0A176VJV6"/>